<protein>
    <submittedName>
        <fullName evidence="1">Uncharacterized protein</fullName>
    </submittedName>
</protein>
<keyword evidence="2" id="KW-1185">Reference proteome</keyword>
<dbReference type="EMBL" id="JAFNEN010000127">
    <property type="protein sequence ID" value="KAG8193225.1"/>
    <property type="molecule type" value="Genomic_DNA"/>
</dbReference>
<sequence>MNVGENEPVLVRVTNEGSRIRRKKVSSREISKKARHSILSGSSSFITCRHNNKAFQCSSIRPVNALDFRKKLYASCDKVLQDQMSDLSVRKLRDMYNNSVSAPELKVSKTMFRKIFCGEFNIGFKSPASDICGYCAMIDNKIKTAGVNEKATLFTEKRIHRIKAKAFYDIIRETHENEVTLCFDMQQVQPLPRTPIQQAFYKRQLSVYNVCITDVTTTKPVFFYLD</sequence>
<evidence type="ECO:0000313" key="2">
    <source>
        <dbReference type="Proteomes" id="UP000827092"/>
    </source>
</evidence>
<comment type="caution">
    <text evidence="1">The sequence shown here is derived from an EMBL/GenBank/DDBJ whole genome shotgun (WGS) entry which is preliminary data.</text>
</comment>
<dbReference type="Proteomes" id="UP000827092">
    <property type="component" value="Unassembled WGS sequence"/>
</dbReference>
<reference evidence="1 2" key="1">
    <citation type="journal article" date="2022" name="Nat. Ecol. Evol.">
        <title>A masculinizing supergene underlies an exaggerated male reproductive morph in a spider.</title>
        <authorList>
            <person name="Hendrickx F."/>
            <person name="De Corte Z."/>
            <person name="Sonet G."/>
            <person name="Van Belleghem S.M."/>
            <person name="Kostlbacher S."/>
            <person name="Vangestel C."/>
        </authorList>
    </citation>
    <scope>NUCLEOTIDE SEQUENCE [LARGE SCALE GENOMIC DNA]</scope>
    <source>
        <strain evidence="1">W744_W776</strain>
    </source>
</reference>
<name>A0AAV6V937_9ARAC</name>
<gene>
    <name evidence="1" type="ORF">JTE90_005572</name>
</gene>
<evidence type="ECO:0000313" key="1">
    <source>
        <dbReference type="EMBL" id="KAG8193225.1"/>
    </source>
</evidence>
<dbReference type="PANTHER" id="PTHR10773:SF19">
    <property type="match status" value="1"/>
</dbReference>
<proteinExistence type="predicted"/>
<organism evidence="1 2">
    <name type="scientific">Oedothorax gibbosus</name>
    <dbReference type="NCBI Taxonomy" id="931172"/>
    <lineage>
        <taxon>Eukaryota</taxon>
        <taxon>Metazoa</taxon>
        <taxon>Ecdysozoa</taxon>
        <taxon>Arthropoda</taxon>
        <taxon>Chelicerata</taxon>
        <taxon>Arachnida</taxon>
        <taxon>Araneae</taxon>
        <taxon>Araneomorphae</taxon>
        <taxon>Entelegynae</taxon>
        <taxon>Araneoidea</taxon>
        <taxon>Linyphiidae</taxon>
        <taxon>Erigoninae</taxon>
        <taxon>Oedothorax</taxon>
    </lineage>
</organism>
<dbReference type="AlphaFoldDB" id="A0AAV6V937"/>
<accession>A0AAV6V937</accession>
<dbReference type="PANTHER" id="PTHR10773">
    <property type="entry name" value="DNA-DIRECTED RNA POLYMERASES I, II, AND III SUBUNIT RPABC2"/>
    <property type="match status" value="1"/>
</dbReference>